<dbReference type="InterPro" id="IPR002139">
    <property type="entry name" value="Ribo/fructo_kinase"/>
</dbReference>
<feature type="domain" description="Carbohydrate kinase PfkB" evidence="3">
    <location>
        <begin position="5"/>
        <end position="288"/>
    </location>
</feature>
<dbReference type="OrthoDB" id="9775849at2"/>
<dbReference type="PRINTS" id="PR00990">
    <property type="entry name" value="RIBOKINASE"/>
</dbReference>
<evidence type="ECO:0000256" key="1">
    <source>
        <dbReference type="ARBA" id="ARBA00022679"/>
    </source>
</evidence>
<protein>
    <submittedName>
        <fullName evidence="4">Ribokinase</fullName>
    </submittedName>
</protein>
<dbReference type="AlphaFoldDB" id="A0A222VNW1"/>
<dbReference type="Gene3D" id="3.40.1190.20">
    <property type="match status" value="1"/>
</dbReference>
<proteinExistence type="predicted"/>
<sequence>MSEPVLFVGDSVYDTTVRVARLPGADEKVVGVEAIDAIGGVATNAAVACARAGSRARLVSVLGTDPAGRACAEQGAELGLEFLPEIVPGPANRAVISLAADGEKQLVLVPGARMYPTVETCRDLDLDGVAWVHTAVYDVEAAAVLSRRCADAGIPFSIDLEPATFPGGIGDLAPHLSGAAVAFCNSRAAEAITGADSAAGAEEVLFGMGVAAVVRTEGSGGASWCTREGTTTVPNPGDAPPVVDTTGAGDCLAGSFAALSVETGDPLTALRYAVRAASHSCSRLGGHRSFLTREELAWIC</sequence>
<evidence type="ECO:0000313" key="4">
    <source>
        <dbReference type="EMBL" id="SDC19595.1"/>
    </source>
</evidence>
<dbReference type="KEGG" id="pmad:BAY61_11990"/>
<dbReference type="Proteomes" id="UP000199494">
    <property type="component" value="Unassembled WGS sequence"/>
</dbReference>
<name>A0A222VNW1_9PSEU</name>
<dbReference type="EMBL" id="FMZE01000001">
    <property type="protein sequence ID" value="SDC19595.1"/>
    <property type="molecule type" value="Genomic_DNA"/>
</dbReference>
<reference evidence="4 5" key="1">
    <citation type="submission" date="2016-10" db="EMBL/GenBank/DDBJ databases">
        <authorList>
            <person name="de Groot N.N."/>
        </authorList>
    </citation>
    <scope>NUCLEOTIDE SEQUENCE [LARGE SCALE GENOMIC DNA]</scope>
    <source>
        <strain evidence="4 5">CGMCC 4.5506</strain>
    </source>
</reference>
<evidence type="ECO:0000259" key="3">
    <source>
        <dbReference type="Pfam" id="PF00294"/>
    </source>
</evidence>
<keyword evidence="1" id="KW-0808">Transferase</keyword>
<organism evidence="4 5">
    <name type="scientific">Prauserella marina</name>
    <dbReference type="NCBI Taxonomy" id="530584"/>
    <lineage>
        <taxon>Bacteria</taxon>
        <taxon>Bacillati</taxon>
        <taxon>Actinomycetota</taxon>
        <taxon>Actinomycetes</taxon>
        <taxon>Pseudonocardiales</taxon>
        <taxon>Pseudonocardiaceae</taxon>
        <taxon>Prauserella</taxon>
    </lineage>
</organism>
<keyword evidence="2 4" id="KW-0418">Kinase</keyword>
<evidence type="ECO:0000256" key="2">
    <source>
        <dbReference type="ARBA" id="ARBA00022777"/>
    </source>
</evidence>
<accession>A0A222VNW1</accession>
<dbReference type="STRING" id="530584.SAMN05421630_101774"/>
<dbReference type="PANTHER" id="PTHR10584:SF157">
    <property type="entry name" value="SULFOFRUCTOSE KINASE"/>
    <property type="match status" value="1"/>
</dbReference>
<evidence type="ECO:0000313" key="5">
    <source>
        <dbReference type="Proteomes" id="UP000199494"/>
    </source>
</evidence>
<dbReference type="GO" id="GO:0016301">
    <property type="term" value="F:kinase activity"/>
    <property type="evidence" value="ECO:0007669"/>
    <property type="project" value="UniProtKB-KW"/>
</dbReference>
<keyword evidence="5" id="KW-1185">Reference proteome</keyword>
<dbReference type="InterPro" id="IPR029056">
    <property type="entry name" value="Ribokinase-like"/>
</dbReference>
<dbReference type="SUPFAM" id="SSF53613">
    <property type="entry name" value="Ribokinase-like"/>
    <property type="match status" value="1"/>
</dbReference>
<dbReference type="GO" id="GO:0006796">
    <property type="term" value="P:phosphate-containing compound metabolic process"/>
    <property type="evidence" value="ECO:0007669"/>
    <property type="project" value="UniProtKB-ARBA"/>
</dbReference>
<dbReference type="InterPro" id="IPR011611">
    <property type="entry name" value="PfkB_dom"/>
</dbReference>
<dbReference type="PANTHER" id="PTHR10584">
    <property type="entry name" value="SUGAR KINASE"/>
    <property type="match status" value="1"/>
</dbReference>
<dbReference type="GO" id="GO:0005829">
    <property type="term" value="C:cytosol"/>
    <property type="evidence" value="ECO:0007669"/>
    <property type="project" value="TreeGrafter"/>
</dbReference>
<dbReference type="RefSeq" id="WP_091797123.1">
    <property type="nucleotide sequence ID" value="NZ_CP016353.1"/>
</dbReference>
<dbReference type="Pfam" id="PF00294">
    <property type="entry name" value="PfkB"/>
    <property type="match status" value="1"/>
</dbReference>
<gene>
    <name evidence="4" type="ORF">SAMN05421630_101774</name>
</gene>